<dbReference type="AlphaFoldDB" id="A0A8S2ZVX4"/>
<evidence type="ECO:0000313" key="1">
    <source>
        <dbReference type="EMBL" id="CAF4665458.1"/>
    </source>
</evidence>
<dbReference type="EMBL" id="CAJOBI010118235">
    <property type="protein sequence ID" value="CAF4665458.1"/>
    <property type="molecule type" value="Genomic_DNA"/>
</dbReference>
<evidence type="ECO:0000313" key="2">
    <source>
        <dbReference type="Proteomes" id="UP000676336"/>
    </source>
</evidence>
<proteinExistence type="predicted"/>
<protein>
    <submittedName>
        <fullName evidence="1">Uncharacterized protein</fullName>
    </submittedName>
</protein>
<dbReference type="Proteomes" id="UP000676336">
    <property type="component" value="Unassembled WGS sequence"/>
</dbReference>
<name>A0A8S2ZVX4_9BILA</name>
<sequence>AATYRQLILASQSILTIYDLSSILLGENFNSSYQTIITPNPILALTSTADRIIYVYHSLDNLEQLKICILHSKQEEQSLTI</sequence>
<comment type="caution">
    <text evidence="1">The sequence shown here is derived from an EMBL/GenBank/DDBJ whole genome shotgun (WGS) entry which is preliminary data.</text>
</comment>
<reference evidence="1" key="1">
    <citation type="submission" date="2021-02" db="EMBL/GenBank/DDBJ databases">
        <authorList>
            <person name="Nowell W R."/>
        </authorList>
    </citation>
    <scope>NUCLEOTIDE SEQUENCE</scope>
</reference>
<feature type="non-terminal residue" evidence="1">
    <location>
        <position position="1"/>
    </location>
</feature>
<feature type="non-terminal residue" evidence="1">
    <location>
        <position position="81"/>
    </location>
</feature>
<organism evidence="1 2">
    <name type="scientific">Rotaria magnacalcarata</name>
    <dbReference type="NCBI Taxonomy" id="392030"/>
    <lineage>
        <taxon>Eukaryota</taxon>
        <taxon>Metazoa</taxon>
        <taxon>Spiralia</taxon>
        <taxon>Gnathifera</taxon>
        <taxon>Rotifera</taxon>
        <taxon>Eurotatoria</taxon>
        <taxon>Bdelloidea</taxon>
        <taxon>Philodinida</taxon>
        <taxon>Philodinidae</taxon>
        <taxon>Rotaria</taxon>
    </lineage>
</organism>
<accession>A0A8S2ZVX4</accession>
<gene>
    <name evidence="1" type="ORF">SMN809_LOCUS41675</name>
</gene>